<evidence type="ECO:0000256" key="1">
    <source>
        <dbReference type="ARBA" id="ARBA00009437"/>
    </source>
</evidence>
<comment type="similarity">
    <text evidence="1">Belongs to the LysR transcriptional regulatory family.</text>
</comment>
<dbReference type="OrthoDB" id="9785745at2"/>
<sequence length="302" mass="33793">MLSFNHLVFIEVAKHLSFTKASEILFISQPAISKHIRNLEEHYKTPLFERKKGAVLLSEAGILLQQHLLRATELSKQIEFEIGSIHNKQMLNGELKLGASTTIALYVIPAVLSAFRKKNIAIKISLVNRNSENVMQALIDHEIDLAIIEGKDKMADVNSQYFLTEKVIPVCSATSYLTAKNNYTIAELKNIPISLRERGSGTLIAVSHALSAHGVKIADLNICMRLGGTEALKNFILADDSLGFLPLKAVAKELERGELVQLEIEDLIINRHFYFIQRIGEENSGISKAFIKFAKNHYNFLL</sequence>
<organism evidence="6 7">
    <name type="scientific">Pedobacter frigiditerrae</name>
    <dbReference type="NCBI Taxonomy" id="2530452"/>
    <lineage>
        <taxon>Bacteria</taxon>
        <taxon>Pseudomonadati</taxon>
        <taxon>Bacteroidota</taxon>
        <taxon>Sphingobacteriia</taxon>
        <taxon>Sphingobacteriales</taxon>
        <taxon>Sphingobacteriaceae</taxon>
        <taxon>Pedobacter</taxon>
    </lineage>
</organism>
<keyword evidence="2" id="KW-0805">Transcription regulation</keyword>
<evidence type="ECO:0000256" key="3">
    <source>
        <dbReference type="ARBA" id="ARBA00023125"/>
    </source>
</evidence>
<dbReference type="Gene3D" id="1.10.10.10">
    <property type="entry name" value="Winged helix-like DNA-binding domain superfamily/Winged helix DNA-binding domain"/>
    <property type="match status" value="1"/>
</dbReference>
<dbReference type="Pfam" id="PF00126">
    <property type="entry name" value="HTH_1"/>
    <property type="match status" value="1"/>
</dbReference>
<name>A0A4R0MXN3_9SPHI</name>
<keyword evidence="3" id="KW-0238">DNA-binding</keyword>
<dbReference type="Gene3D" id="3.40.190.290">
    <property type="match status" value="1"/>
</dbReference>
<dbReference type="PANTHER" id="PTHR30126:SF39">
    <property type="entry name" value="HTH-TYPE TRANSCRIPTIONAL REGULATOR CYSL"/>
    <property type="match status" value="1"/>
</dbReference>
<feature type="domain" description="HTH lysR-type" evidence="5">
    <location>
        <begin position="8"/>
        <end position="58"/>
    </location>
</feature>
<dbReference type="AlphaFoldDB" id="A0A4R0MXN3"/>
<dbReference type="InterPro" id="IPR036390">
    <property type="entry name" value="WH_DNA-bd_sf"/>
</dbReference>
<dbReference type="PANTHER" id="PTHR30126">
    <property type="entry name" value="HTH-TYPE TRANSCRIPTIONAL REGULATOR"/>
    <property type="match status" value="1"/>
</dbReference>
<reference evidence="6 7" key="1">
    <citation type="submission" date="2019-02" db="EMBL/GenBank/DDBJ databases">
        <title>Pedobacter sp. RP-1-13 sp. nov., isolated from Arctic soil.</title>
        <authorList>
            <person name="Dahal R.H."/>
        </authorList>
    </citation>
    <scope>NUCLEOTIDE SEQUENCE [LARGE SCALE GENOMIC DNA]</scope>
    <source>
        <strain evidence="6 7">RP-1-13</strain>
    </source>
</reference>
<keyword evidence="4" id="KW-0804">Transcription</keyword>
<dbReference type="SUPFAM" id="SSF53850">
    <property type="entry name" value="Periplasmic binding protein-like II"/>
    <property type="match status" value="1"/>
</dbReference>
<protein>
    <submittedName>
        <fullName evidence="6">LysR family transcriptional regulator</fullName>
    </submittedName>
</protein>
<dbReference type="InterPro" id="IPR005119">
    <property type="entry name" value="LysR_subst-bd"/>
</dbReference>
<gene>
    <name evidence="6" type="ORF">EZ428_09975</name>
</gene>
<dbReference type="GO" id="GO:0003700">
    <property type="term" value="F:DNA-binding transcription factor activity"/>
    <property type="evidence" value="ECO:0007669"/>
    <property type="project" value="InterPro"/>
</dbReference>
<dbReference type="InterPro" id="IPR036388">
    <property type="entry name" value="WH-like_DNA-bd_sf"/>
</dbReference>
<dbReference type="Proteomes" id="UP000292884">
    <property type="component" value="Unassembled WGS sequence"/>
</dbReference>
<dbReference type="Pfam" id="PF03466">
    <property type="entry name" value="LysR_substrate"/>
    <property type="match status" value="1"/>
</dbReference>
<dbReference type="InterPro" id="IPR000847">
    <property type="entry name" value="LysR_HTH_N"/>
</dbReference>
<dbReference type="GO" id="GO:0000976">
    <property type="term" value="F:transcription cis-regulatory region binding"/>
    <property type="evidence" value="ECO:0007669"/>
    <property type="project" value="TreeGrafter"/>
</dbReference>
<keyword evidence="7" id="KW-1185">Reference proteome</keyword>
<comment type="caution">
    <text evidence="6">The sequence shown here is derived from an EMBL/GenBank/DDBJ whole genome shotgun (WGS) entry which is preliminary data.</text>
</comment>
<dbReference type="PRINTS" id="PR00039">
    <property type="entry name" value="HTHLYSR"/>
</dbReference>
<evidence type="ECO:0000256" key="2">
    <source>
        <dbReference type="ARBA" id="ARBA00023015"/>
    </source>
</evidence>
<evidence type="ECO:0000259" key="5">
    <source>
        <dbReference type="PROSITE" id="PS50931"/>
    </source>
</evidence>
<evidence type="ECO:0000256" key="4">
    <source>
        <dbReference type="ARBA" id="ARBA00023163"/>
    </source>
</evidence>
<proteinExistence type="inferred from homology"/>
<dbReference type="PROSITE" id="PS50931">
    <property type="entry name" value="HTH_LYSR"/>
    <property type="match status" value="1"/>
</dbReference>
<dbReference type="SUPFAM" id="SSF46785">
    <property type="entry name" value="Winged helix' DNA-binding domain"/>
    <property type="match status" value="1"/>
</dbReference>
<evidence type="ECO:0000313" key="7">
    <source>
        <dbReference type="Proteomes" id="UP000292884"/>
    </source>
</evidence>
<dbReference type="EMBL" id="SJSK01000002">
    <property type="protein sequence ID" value="TCC92049.1"/>
    <property type="molecule type" value="Genomic_DNA"/>
</dbReference>
<accession>A0A4R0MXN3</accession>
<evidence type="ECO:0000313" key="6">
    <source>
        <dbReference type="EMBL" id="TCC92049.1"/>
    </source>
</evidence>